<evidence type="ECO:0000256" key="1">
    <source>
        <dbReference type="SAM" id="Phobius"/>
    </source>
</evidence>
<keyword evidence="1" id="KW-0812">Transmembrane</keyword>
<dbReference type="Proteomes" id="UP000704712">
    <property type="component" value="Unassembled WGS sequence"/>
</dbReference>
<organism evidence="2 3">
    <name type="scientific">Phytophthora infestans</name>
    <name type="common">Potato late blight agent</name>
    <name type="synonym">Botrytis infestans</name>
    <dbReference type="NCBI Taxonomy" id="4787"/>
    <lineage>
        <taxon>Eukaryota</taxon>
        <taxon>Sar</taxon>
        <taxon>Stramenopiles</taxon>
        <taxon>Oomycota</taxon>
        <taxon>Peronosporomycetes</taxon>
        <taxon>Peronosporales</taxon>
        <taxon>Peronosporaceae</taxon>
        <taxon>Phytophthora</taxon>
    </lineage>
</organism>
<feature type="transmembrane region" description="Helical" evidence="1">
    <location>
        <begin position="311"/>
        <end position="335"/>
    </location>
</feature>
<name>A0A8S9V6M1_PHYIN</name>
<sequence>MTDQSYNTSASGSSASATVSASSCSWKTAMSQDGECFLEPRTCTECLEKIPSTGDTCVLTDLGICMSVGDVAKTLAIHDGVYYVAGNATYCDLSSPSAQDCVVIDSCESSSWLSYARQRLPLIALAVDGDTPEGCSFATDTVTTEAGARSESTSEDTSFMRSSRKDTLSSDDKCTWYQNTTLCRTPRTCFDCLNTIADNGEPCTITPDGYCATLSSSYNSSLDFRSPSRAGVANGYYYPSTNTSYCEPSDAACSNCGIAGSASNSVSYCVGRDGCICVAFCQSAEWQETVISEKCAASASSSTLSKYGTEFPWRMFVIALSLAVVVILAVVLGVWRVRQIIRARRQESIRLRRSETRRSTLSLELPAWTAMREELIDKKVDPVGEGRGRLRPM</sequence>
<dbReference type="OMA" id="DKCTWYQ"/>
<gene>
    <name evidence="2" type="ORF">GN958_ATG02185</name>
</gene>
<proteinExistence type="predicted"/>
<evidence type="ECO:0000313" key="3">
    <source>
        <dbReference type="Proteomes" id="UP000704712"/>
    </source>
</evidence>
<accession>A0A8S9V6M1</accession>
<reference evidence="2" key="1">
    <citation type="submission" date="2020-03" db="EMBL/GenBank/DDBJ databases">
        <title>Hybrid Assembly of Korean Phytophthora infestans isolates.</title>
        <authorList>
            <person name="Prokchorchik M."/>
            <person name="Lee Y."/>
            <person name="Seo J."/>
            <person name="Cho J.-H."/>
            <person name="Park Y.-E."/>
            <person name="Jang D.-C."/>
            <person name="Im J.-S."/>
            <person name="Choi J.-G."/>
            <person name="Park H.-J."/>
            <person name="Lee G.-B."/>
            <person name="Lee Y.-G."/>
            <person name="Hong S.-Y."/>
            <person name="Cho K."/>
            <person name="Sohn K.H."/>
        </authorList>
    </citation>
    <scope>NUCLEOTIDE SEQUENCE</scope>
    <source>
        <strain evidence="2">KR_2_A2</strain>
    </source>
</reference>
<protein>
    <submittedName>
        <fullName evidence="2">Uncharacterized protein</fullName>
    </submittedName>
</protein>
<comment type="caution">
    <text evidence="2">The sequence shown here is derived from an EMBL/GenBank/DDBJ whole genome shotgun (WGS) entry which is preliminary data.</text>
</comment>
<dbReference type="EMBL" id="JAACNO010000255">
    <property type="protein sequence ID" value="KAF4148630.1"/>
    <property type="molecule type" value="Genomic_DNA"/>
</dbReference>
<dbReference type="AlphaFoldDB" id="A0A8S9V6M1"/>
<evidence type="ECO:0000313" key="2">
    <source>
        <dbReference type="EMBL" id="KAF4148630.1"/>
    </source>
</evidence>
<keyword evidence="1" id="KW-1133">Transmembrane helix</keyword>
<keyword evidence="1" id="KW-0472">Membrane</keyword>